<dbReference type="Gene3D" id="1.20.1250.20">
    <property type="entry name" value="MFS general substrate transporter like domains"/>
    <property type="match status" value="2"/>
</dbReference>
<evidence type="ECO:0000256" key="6">
    <source>
        <dbReference type="ARBA" id="ARBA00023136"/>
    </source>
</evidence>
<evidence type="ECO:0000313" key="8">
    <source>
        <dbReference type="EMBL" id="MBO8424376.1"/>
    </source>
</evidence>
<dbReference type="InterPro" id="IPR036259">
    <property type="entry name" value="MFS_trans_sf"/>
</dbReference>
<feature type="transmembrane region" description="Helical" evidence="7">
    <location>
        <begin position="248"/>
        <end position="269"/>
    </location>
</feature>
<sequence>MKDTPDYKRTKRACFYTYVAMSSAFGLPPLLFAAFRDMYGISYTLLGTLVLVNFLTQLSIDLIFTFFHKKFNLKVTVRVMPLLTAAGLCVYALAPMFFPERAYIGLLTGTVLFSVSAGLSEVLLSPTVAALPSDNPERDMSALHSLYAYGLVGVILLSSLYLWLFGTENWMYLTLFWAALPLVSFVLFTISPMPEITMDEPASGEAVKKRNIGLMLCVICIFMGSAAENSMTNWISVYAESALGIPKLWGDILGMALFAILLGAGRSLYARFGKNISVVLLCGMGGAALFYIIAGLSVNSTVAMIACVLVGLCSSMLWPGTLILMEENLPRSGVGAYALLAAGGDFGAAIAPQLVGVIVDAVSASAVAETLSASLSLTAEQIGIKAGILSAAFFPLIGVAVLLIIRKYFRKKQDDPIIDIGAPK</sequence>
<dbReference type="Proteomes" id="UP000727857">
    <property type="component" value="Unassembled WGS sequence"/>
</dbReference>
<evidence type="ECO:0000256" key="2">
    <source>
        <dbReference type="ARBA" id="ARBA00008335"/>
    </source>
</evidence>
<organism evidence="8 9">
    <name type="scientific">Candidatus Stercoripulliclostridium pullicola</name>
    <dbReference type="NCBI Taxonomy" id="2840953"/>
    <lineage>
        <taxon>Bacteria</taxon>
        <taxon>Bacillati</taxon>
        <taxon>Bacillota</taxon>
        <taxon>Clostridia</taxon>
        <taxon>Eubacteriales</taxon>
        <taxon>Candidatus Stercoripulliclostridium</taxon>
    </lineage>
</organism>
<evidence type="ECO:0000313" key="9">
    <source>
        <dbReference type="Proteomes" id="UP000727857"/>
    </source>
</evidence>
<reference evidence="8" key="2">
    <citation type="journal article" date="2021" name="PeerJ">
        <title>Extensive microbial diversity within the chicken gut microbiome revealed by metagenomics and culture.</title>
        <authorList>
            <person name="Gilroy R."/>
            <person name="Ravi A."/>
            <person name="Getino M."/>
            <person name="Pursley I."/>
            <person name="Horton D.L."/>
            <person name="Alikhan N.F."/>
            <person name="Baker D."/>
            <person name="Gharbi K."/>
            <person name="Hall N."/>
            <person name="Watson M."/>
            <person name="Adriaenssens E.M."/>
            <person name="Foster-Nyarko E."/>
            <person name="Jarju S."/>
            <person name="Secka A."/>
            <person name="Antonio M."/>
            <person name="Oren A."/>
            <person name="Chaudhuri R.R."/>
            <person name="La Ragione R."/>
            <person name="Hildebrand F."/>
            <person name="Pallen M.J."/>
        </authorList>
    </citation>
    <scope>NUCLEOTIDE SEQUENCE</scope>
    <source>
        <strain evidence="8">517</strain>
    </source>
</reference>
<dbReference type="EMBL" id="JADINF010000129">
    <property type="protein sequence ID" value="MBO8424376.1"/>
    <property type="molecule type" value="Genomic_DNA"/>
</dbReference>
<feature type="transmembrane region" description="Helical" evidence="7">
    <location>
        <begin position="382"/>
        <end position="405"/>
    </location>
</feature>
<feature type="transmembrane region" description="Helical" evidence="7">
    <location>
        <begin position="146"/>
        <end position="164"/>
    </location>
</feature>
<protein>
    <submittedName>
        <fullName evidence="8">MFS transporter</fullName>
    </submittedName>
</protein>
<keyword evidence="5 7" id="KW-1133">Transmembrane helix</keyword>
<dbReference type="InterPro" id="IPR011701">
    <property type="entry name" value="MFS"/>
</dbReference>
<dbReference type="Pfam" id="PF07690">
    <property type="entry name" value="MFS_1"/>
    <property type="match status" value="1"/>
</dbReference>
<proteinExistence type="inferred from homology"/>
<dbReference type="SUPFAM" id="SSF103473">
    <property type="entry name" value="MFS general substrate transporter"/>
    <property type="match status" value="1"/>
</dbReference>
<dbReference type="InterPro" id="IPR051788">
    <property type="entry name" value="MFS_Transporter"/>
</dbReference>
<dbReference type="GO" id="GO:0022857">
    <property type="term" value="F:transmembrane transporter activity"/>
    <property type="evidence" value="ECO:0007669"/>
    <property type="project" value="InterPro"/>
</dbReference>
<feature type="transmembrane region" description="Helical" evidence="7">
    <location>
        <begin position="211"/>
        <end position="228"/>
    </location>
</feature>
<dbReference type="AlphaFoldDB" id="A0A940IDB2"/>
<feature type="transmembrane region" description="Helical" evidence="7">
    <location>
        <begin position="276"/>
        <end position="296"/>
    </location>
</feature>
<evidence type="ECO:0000256" key="7">
    <source>
        <dbReference type="SAM" id="Phobius"/>
    </source>
</evidence>
<name>A0A940IDB2_9FIRM</name>
<feature type="transmembrane region" description="Helical" evidence="7">
    <location>
        <begin position="302"/>
        <end position="325"/>
    </location>
</feature>
<comment type="similarity">
    <text evidence="2">Belongs to the major facilitator superfamily.</text>
</comment>
<reference evidence="8" key="1">
    <citation type="submission" date="2020-10" db="EMBL/GenBank/DDBJ databases">
        <authorList>
            <person name="Gilroy R."/>
        </authorList>
    </citation>
    <scope>NUCLEOTIDE SEQUENCE</scope>
    <source>
        <strain evidence="8">517</strain>
    </source>
</reference>
<dbReference type="PANTHER" id="PTHR23514:SF3">
    <property type="entry name" value="BYPASS OF STOP CODON PROTEIN 6"/>
    <property type="match status" value="1"/>
</dbReference>
<evidence type="ECO:0000256" key="5">
    <source>
        <dbReference type="ARBA" id="ARBA00022989"/>
    </source>
</evidence>
<dbReference type="PANTHER" id="PTHR23514">
    <property type="entry name" value="BYPASS OF STOP CODON PROTEIN 6"/>
    <property type="match status" value="1"/>
</dbReference>
<feature type="transmembrane region" description="Helical" evidence="7">
    <location>
        <begin position="41"/>
        <end position="67"/>
    </location>
</feature>
<keyword evidence="6 7" id="KW-0472">Membrane</keyword>
<evidence type="ECO:0000256" key="1">
    <source>
        <dbReference type="ARBA" id="ARBA00004651"/>
    </source>
</evidence>
<keyword evidence="3" id="KW-0813">Transport</keyword>
<gene>
    <name evidence="8" type="ORF">IAB16_05110</name>
</gene>
<feature type="transmembrane region" description="Helical" evidence="7">
    <location>
        <begin position="79"/>
        <end position="98"/>
    </location>
</feature>
<feature type="transmembrane region" description="Helical" evidence="7">
    <location>
        <begin position="104"/>
        <end position="125"/>
    </location>
</feature>
<dbReference type="GO" id="GO:0005886">
    <property type="term" value="C:plasma membrane"/>
    <property type="evidence" value="ECO:0007669"/>
    <property type="project" value="UniProtKB-SubCell"/>
</dbReference>
<feature type="transmembrane region" description="Helical" evidence="7">
    <location>
        <begin position="170"/>
        <end position="190"/>
    </location>
</feature>
<comment type="caution">
    <text evidence="8">The sequence shown here is derived from an EMBL/GenBank/DDBJ whole genome shotgun (WGS) entry which is preliminary data.</text>
</comment>
<feature type="transmembrane region" description="Helical" evidence="7">
    <location>
        <begin position="15"/>
        <end position="35"/>
    </location>
</feature>
<accession>A0A940IDB2</accession>
<keyword evidence="4 7" id="KW-0812">Transmembrane</keyword>
<feature type="transmembrane region" description="Helical" evidence="7">
    <location>
        <begin position="337"/>
        <end position="362"/>
    </location>
</feature>
<evidence type="ECO:0000256" key="4">
    <source>
        <dbReference type="ARBA" id="ARBA00022692"/>
    </source>
</evidence>
<evidence type="ECO:0000256" key="3">
    <source>
        <dbReference type="ARBA" id="ARBA00022448"/>
    </source>
</evidence>
<comment type="subcellular location">
    <subcellularLocation>
        <location evidence="1">Cell membrane</location>
        <topology evidence="1">Multi-pass membrane protein</topology>
    </subcellularLocation>
</comment>